<sequence length="391" mass="42920">MTTSHSHQIGLSEEMITHLLNGNGSDLSFGDDDLSWGALTNDELFANNSPHPSKSTMTETPVPRMVSVDSMSQVQTHGFEANIAMVSSTTPYDSLKDLVQRKKLISTLQRSSHSSNSLVSANLPIVGNQNASFHDGPVYCYNPQGTSRIGAPSFSKILRQSSGMTATTMAIYKQGIANAPIEPISKRRKLDSSIKNLPLHQACVDVKQNGKLIQTAVRKQPLLASVPAKAITSKSIYDFQTSRLERKSVTSTYRYPLNIAIQHDADVTTIEALLRAAPFVVTTPDGGVARECSLHVLLRHKTHDLQSIDLCLLQTPNAVSCIDRHANTPLHTACAKHASIDVIRHLTVMYPEALGLRNFHGYTPLEIAQRSQHTTDEVLDYLWDSVSQQLC</sequence>
<dbReference type="InParanoid" id="B7GB14"/>
<name>B7GB14_PHATC</name>
<accession>B7GB14</accession>
<dbReference type="OrthoDB" id="10021675at2759"/>
<keyword evidence="2" id="KW-1185">Reference proteome</keyword>
<dbReference type="Gene3D" id="1.25.40.20">
    <property type="entry name" value="Ankyrin repeat-containing domain"/>
    <property type="match status" value="1"/>
</dbReference>
<dbReference type="AlphaFoldDB" id="B7GB14"/>
<reference evidence="2" key="2">
    <citation type="submission" date="2008-08" db="EMBL/GenBank/DDBJ databases">
        <authorList>
            <consortium name="Diatom Consortium"/>
            <person name="Grigoriev I."/>
            <person name="Grimwood J."/>
            <person name="Kuo A."/>
            <person name="Otillar R.P."/>
            <person name="Salamov A."/>
            <person name="Detter J.C."/>
            <person name="Lindquist E."/>
            <person name="Shapiro H."/>
            <person name="Lucas S."/>
            <person name="Glavina del Rio T."/>
            <person name="Pitluck S."/>
            <person name="Rokhsar D."/>
            <person name="Bowler C."/>
        </authorList>
    </citation>
    <scope>GENOME REANNOTATION</scope>
    <source>
        <strain evidence="2">CCAP 1055/1</strain>
    </source>
</reference>
<dbReference type="PaxDb" id="2850-Phatr49559"/>
<dbReference type="Pfam" id="PF13857">
    <property type="entry name" value="Ank_5"/>
    <property type="match status" value="1"/>
</dbReference>
<evidence type="ECO:0008006" key="3">
    <source>
        <dbReference type="Google" id="ProtNLM"/>
    </source>
</evidence>
<dbReference type="RefSeq" id="XP_002184290.1">
    <property type="nucleotide sequence ID" value="XM_002184254.1"/>
</dbReference>
<evidence type="ECO:0000313" key="2">
    <source>
        <dbReference type="Proteomes" id="UP000000759"/>
    </source>
</evidence>
<proteinExistence type="predicted"/>
<organism evidence="1 2">
    <name type="scientific">Phaeodactylum tricornutum (strain CCAP 1055/1)</name>
    <dbReference type="NCBI Taxonomy" id="556484"/>
    <lineage>
        <taxon>Eukaryota</taxon>
        <taxon>Sar</taxon>
        <taxon>Stramenopiles</taxon>
        <taxon>Ochrophyta</taxon>
        <taxon>Bacillariophyta</taxon>
        <taxon>Bacillariophyceae</taxon>
        <taxon>Bacillariophycidae</taxon>
        <taxon>Naviculales</taxon>
        <taxon>Phaeodactylaceae</taxon>
        <taxon>Phaeodactylum</taxon>
    </lineage>
</organism>
<dbReference type="GeneID" id="7198186"/>
<dbReference type="InterPro" id="IPR036770">
    <property type="entry name" value="Ankyrin_rpt-contain_sf"/>
</dbReference>
<dbReference type="HOGENOM" id="CLU_706900_0_0_1"/>
<reference evidence="1 2" key="1">
    <citation type="journal article" date="2008" name="Nature">
        <title>The Phaeodactylum genome reveals the evolutionary history of diatom genomes.</title>
        <authorList>
            <person name="Bowler C."/>
            <person name="Allen A.E."/>
            <person name="Badger J.H."/>
            <person name="Grimwood J."/>
            <person name="Jabbari K."/>
            <person name="Kuo A."/>
            <person name="Maheswari U."/>
            <person name="Martens C."/>
            <person name="Maumus F."/>
            <person name="Otillar R.P."/>
            <person name="Rayko E."/>
            <person name="Salamov A."/>
            <person name="Vandepoele K."/>
            <person name="Beszteri B."/>
            <person name="Gruber A."/>
            <person name="Heijde M."/>
            <person name="Katinka M."/>
            <person name="Mock T."/>
            <person name="Valentin K."/>
            <person name="Verret F."/>
            <person name="Berges J.A."/>
            <person name="Brownlee C."/>
            <person name="Cadoret J.P."/>
            <person name="Chiovitti A."/>
            <person name="Choi C.J."/>
            <person name="Coesel S."/>
            <person name="De Martino A."/>
            <person name="Detter J.C."/>
            <person name="Durkin C."/>
            <person name="Falciatore A."/>
            <person name="Fournet J."/>
            <person name="Haruta M."/>
            <person name="Huysman M.J."/>
            <person name="Jenkins B.D."/>
            <person name="Jiroutova K."/>
            <person name="Jorgensen R.E."/>
            <person name="Joubert Y."/>
            <person name="Kaplan A."/>
            <person name="Kroger N."/>
            <person name="Kroth P.G."/>
            <person name="La Roche J."/>
            <person name="Lindquist E."/>
            <person name="Lommer M."/>
            <person name="Martin-Jezequel V."/>
            <person name="Lopez P.J."/>
            <person name="Lucas S."/>
            <person name="Mangogna M."/>
            <person name="McGinnis K."/>
            <person name="Medlin L.K."/>
            <person name="Montsant A."/>
            <person name="Oudot-Le Secq M.P."/>
            <person name="Napoli C."/>
            <person name="Obornik M."/>
            <person name="Parker M.S."/>
            <person name="Petit J.L."/>
            <person name="Porcel B.M."/>
            <person name="Poulsen N."/>
            <person name="Robison M."/>
            <person name="Rychlewski L."/>
            <person name="Rynearson T.A."/>
            <person name="Schmutz J."/>
            <person name="Shapiro H."/>
            <person name="Siaut M."/>
            <person name="Stanley M."/>
            <person name="Sussman M.R."/>
            <person name="Taylor A.R."/>
            <person name="Vardi A."/>
            <person name="von Dassow P."/>
            <person name="Vyverman W."/>
            <person name="Willis A."/>
            <person name="Wyrwicz L.S."/>
            <person name="Rokhsar D.S."/>
            <person name="Weissenbach J."/>
            <person name="Armbrust E.V."/>
            <person name="Green B.R."/>
            <person name="Van de Peer Y."/>
            <person name="Grigoriev I.V."/>
        </authorList>
    </citation>
    <scope>NUCLEOTIDE SEQUENCE [LARGE SCALE GENOMIC DNA]</scope>
    <source>
        <strain evidence="1 2">CCAP 1055/1</strain>
    </source>
</reference>
<evidence type="ECO:0000313" key="1">
    <source>
        <dbReference type="EMBL" id="EEC44039.1"/>
    </source>
</evidence>
<dbReference type="KEGG" id="pti:PHATRDRAFT_49559"/>
<dbReference type="EMBL" id="CM000625">
    <property type="protein sequence ID" value="EEC44039.1"/>
    <property type="molecule type" value="Genomic_DNA"/>
</dbReference>
<gene>
    <name evidence="1" type="ORF">PHATRDRAFT_49559</name>
</gene>
<protein>
    <recommendedName>
        <fullName evidence="3">ANK_REP_REGION domain-containing protein</fullName>
    </recommendedName>
</protein>
<dbReference type="InterPro" id="IPR002110">
    <property type="entry name" value="Ankyrin_rpt"/>
</dbReference>
<dbReference type="Proteomes" id="UP000000759">
    <property type="component" value="Chromosome 23"/>
</dbReference>
<dbReference type="SUPFAM" id="SSF48403">
    <property type="entry name" value="Ankyrin repeat"/>
    <property type="match status" value="1"/>
</dbReference>